<name>A0A2H1W3T7_SPOFR</name>
<reference evidence="1" key="1">
    <citation type="submission" date="2016-07" db="EMBL/GenBank/DDBJ databases">
        <authorList>
            <person name="Bretaudeau A."/>
        </authorList>
    </citation>
    <scope>NUCLEOTIDE SEQUENCE</scope>
    <source>
        <strain evidence="1">Rice</strain>
        <tissue evidence="1">Whole body</tissue>
    </source>
</reference>
<protein>
    <submittedName>
        <fullName evidence="1">SFRICE_036838</fullName>
    </submittedName>
</protein>
<dbReference type="AlphaFoldDB" id="A0A2H1W3T7"/>
<gene>
    <name evidence="1" type="ORF">SFRICE_036838</name>
</gene>
<evidence type="ECO:0000313" key="1">
    <source>
        <dbReference type="EMBL" id="SOQ47755.1"/>
    </source>
</evidence>
<dbReference type="EMBL" id="ODYU01006153">
    <property type="protein sequence ID" value="SOQ47755.1"/>
    <property type="molecule type" value="Genomic_DNA"/>
</dbReference>
<organism evidence="1">
    <name type="scientific">Spodoptera frugiperda</name>
    <name type="common">Fall armyworm</name>
    <dbReference type="NCBI Taxonomy" id="7108"/>
    <lineage>
        <taxon>Eukaryota</taxon>
        <taxon>Metazoa</taxon>
        <taxon>Ecdysozoa</taxon>
        <taxon>Arthropoda</taxon>
        <taxon>Hexapoda</taxon>
        <taxon>Insecta</taxon>
        <taxon>Pterygota</taxon>
        <taxon>Neoptera</taxon>
        <taxon>Endopterygota</taxon>
        <taxon>Lepidoptera</taxon>
        <taxon>Glossata</taxon>
        <taxon>Ditrysia</taxon>
        <taxon>Noctuoidea</taxon>
        <taxon>Noctuidae</taxon>
        <taxon>Amphipyrinae</taxon>
        <taxon>Spodoptera</taxon>
    </lineage>
</organism>
<sequence length="136" mass="15366">MNKEAVWVRPVNELMDHLMVSNSRRPWSPETPDALKLHCRPFWGLGIYGLLRNRGLGTLGGFWVLGNLTCTTFSVKPSYHSGRAGPFVPKHGSPILVSQYYAQVRRTALKKLLLKDFMQEDCELRNIGLAYAPPDP</sequence>
<accession>A0A2H1W3T7</accession>
<proteinExistence type="predicted"/>